<dbReference type="InterPro" id="IPR027417">
    <property type="entry name" value="P-loop_NTPase"/>
</dbReference>
<organism evidence="8 9">
    <name type="scientific">Scylla paramamosain</name>
    <name type="common">Mud crab</name>
    <dbReference type="NCBI Taxonomy" id="85552"/>
    <lineage>
        <taxon>Eukaryota</taxon>
        <taxon>Metazoa</taxon>
        <taxon>Ecdysozoa</taxon>
        <taxon>Arthropoda</taxon>
        <taxon>Crustacea</taxon>
        <taxon>Multicrustacea</taxon>
        <taxon>Malacostraca</taxon>
        <taxon>Eumalacostraca</taxon>
        <taxon>Eucarida</taxon>
        <taxon>Decapoda</taxon>
        <taxon>Pleocyemata</taxon>
        <taxon>Brachyura</taxon>
        <taxon>Eubrachyura</taxon>
        <taxon>Portunoidea</taxon>
        <taxon>Portunidae</taxon>
        <taxon>Portuninae</taxon>
        <taxon>Scylla</taxon>
    </lineage>
</organism>
<dbReference type="GO" id="GO:0015630">
    <property type="term" value="C:microtubule cytoskeleton"/>
    <property type="evidence" value="ECO:0007669"/>
    <property type="project" value="UniProtKB-ARBA"/>
</dbReference>
<dbReference type="InterPro" id="IPR027640">
    <property type="entry name" value="Kinesin-like_fam"/>
</dbReference>
<feature type="compositionally biased region" description="Basic and acidic residues" evidence="6">
    <location>
        <begin position="456"/>
        <end position="473"/>
    </location>
</feature>
<evidence type="ECO:0000313" key="9">
    <source>
        <dbReference type="Proteomes" id="UP001487740"/>
    </source>
</evidence>
<feature type="compositionally biased region" description="Basic and acidic residues" evidence="6">
    <location>
        <begin position="651"/>
        <end position="662"/>
    </location>
</feature>
<feature type="compositionally biased region" description="Low complexity" evidence="6">
    <location>
        <begin position="551"/>
        <end position="561"/>
    </location>
</feature>
<dbReference type="PANTHER" id="PTHR21608">
    <property type="entry name" value="KINESIN-LIKE PROTEIN CG14535"/>
    <property type="match status" value="1"/>
</dbReference>
<keyword evidence="3" id="KW-0067">ATP-binding</keyword>
<evidence type="ECO:0000256" key="5">
    <source>
        <dbReference type="PROSITE-ProRule" id="PRU00283"/>
    </source>
</evidence>
<evidence type="ECO:0000256" key="3">
    <source>
        <dbReference type="ARBA" id="ARBA00022840"/>
    </source>
</evidence>
<dbReference type="PRINTS" id="PR00380">
    <property type="entry name" value="KINESINHEAVY"/>
</dbReference>
<feature type="compositionally biased region" description="Acidic residues" evidence="6">
    <location>
        <begin position="791"/>
        <end position="801"/>
    </location>
</feature>
<keyword evidence="4" id="KW-0206">Cytoskeleton</keyword>
<keyword evidence="4" id="KW-0963">Cytoplasm</keyword>
<feature type="compositionally biased region" description="Low complexity" evidence="6">
    <location>
        <begin position="1199"/>
        <end position="1217"/>
    </location>
</feature>
<feature type="compositionally biased region" description="Acidic residues" evidence="6">
    <location>
        <begin position="1055"/>
        <end position="1074"/>
    </location>
</feature>
<feature type="region of interest" description="Disordered" evidence="6">
    <location>
        <begin position="626"/>
        <end position="801"/>
    </location>
</feature>
<evidence type="ECO:0000259" key="7">
    <source>
        <dbReference type="PROSITE" id="PS50067"/>
    </source>
</evidence>
<evidence type="ECO:0000256" key="6">
    <source>
        <dbReference type="SAM" id="MobiDB-lite"/>
    </source>
</evidence>
<feature type="compositionally biased region" description="Low complexity" evidence="6">
    <location>
        <begin position="441"/>
        <end position="450"/>
    </location>
</feature>
<dbReference type="EMBL" id="JARAKH010000044">
    <property type="protein sequence ID" value="KAK8378856.1"/>
    <property type="molecule type" value="Genomic_DNA"/>
</dbReference>
<feature type="compositionally biased region" description="Basic and acidic residues" evidence="6">
    <location>
        <begin position="716"/>
        <end position="725"/>
    </location>
</feature>
<dbReference type="Pfam" id="PF00225">
    <property type="entry name" value="Kinesin"/>
    <property type="match status" value="1"/>
</dbReference>
<dbReference type="PROSITE" id="PS50067">
    <property type="entry name" value="KINESIN_MOTOR_2"/>
    <property type="match status" value="1"/>
</dbReference>
<feature type="compositionally biased region" description="Basic residues" evidence="6">
    <location>
        <begin position="528"/>
        <end position="537"/>
    </location>
</feature>
<dbReference type="GO" id="GO:0008017">
    <property type="term" value="F:microtubule binding"/>
    <property type="evidence" value="ECO:0007669"/>
    <property type="project" value="InterPro"/>
</dbReference>
<dbReference type="GO" id="GO:0007018">
    <property type="term" value="P:microtubule-based movement"/>
    <property type="evidence" value="ECO:0007669"/>
    <property type="project" value="InterPro"/>
</dbReference>
<proteinExistence type="inferred from homology"/>
<comment type="subcellular location">
    <subcellularLocation>
        <location evidence="1">Cytoplasm</location>
        <location evidence="1">Cytoskeleton</location>
    </subcellularLocation>
</comment>
<feature type="domain" description="Kinesin motor" evidence="7">
    <location>
        <begin position="16"/>
        <end position="331"/>
    </location>
</feature>
<evidence type="ECO:0000313" key="8">
    <source>
        <dbReference type="EMBL" id="KAK8378856.1"/>
    </source>
</evidence>
<feature type="region of interest" description="Disordered" evidence="6">
    <location>
        <begin position="1166"/>
        <end position="1360"/>
    </location>
</feature>
<feature type="compositionally biased region" description="Low complexity" evidence="6">
    <location>
        <begin position="368"/>
        <end position="379"/>
    </location>
</feature>
<comment type="similarity">
    <text evidence="5">Belongs to the TRAFAC class myosin-kinesin ATPase superfamily. Kinesin family.</text>
</comment>
<evidence type="ECO:0000256" key="4">
    <source>
        <dbReference type="ARBA" id="ARBA00023212"/>
    </source>
</evidence>
<feature type="compositionally biased region" description="Polar residues" evidence="6">
    <location>
        <begin position="1166"/>
        <end position="1178"/>
    </location>
</feature>
<dbReference type="Gene3D" id="3.40.850.10">
    <property type="entry name" value="Kinesin motor domain"/>
    <property type="match status" value="1"/>
</dbReference>
<accession>A0AAW0SUS2</accession>
<feature type="compositionally biased region" description="Gly residues" evidence="6">
    <location>
        <begin position="475"/>
        <end position="504"/>
    </location>
</feature>
<keyword evidence="2" id="KW-0547">Nucleotide-binding</keyword>
<feature type="region of interest" description="Disordered" evidence="6">
    <location>
        <begin position="1037"/>
        <end position="1141"/>
    </location>
</feature>
<evidence type="ECO:0000256" key="2">
    <source>
        <dbReference type="ARBA" id="ARBA00022741"/>
    </source>
</evidence>
<protein>
    <recommendedName>
        <fullName evidence="7">Kinesin motor domain-containing protein</fullName>
    </recommendedName>
</protein>
<dbReference type="SUPFAM" id="SSF52540">
    <property type="entry name" value="P-loop containing nucleoside triphosphate hydrolases"/>
    <property type="match status" value="1"/>
</dbReference>
<comment type="caution">
    <text evidence="8">The sequence shown here is derived from an EMBL/GenBank/DDBJ whole genome shotgun (WGS) entry which is preliminary data.</text>
</comment>
<dbReference type="GO" id="GO:0003777">
    <property type="term" value="F:microtubule motor activity"/>
    <property type="evidence" value="ECO:0007669"/>
    <property type="project" value="InterPro"/>
</dbReference>
<sequence length="1360" mass="145312">MEKGEEEGEPGQGAQVLKVDPRKKTVTLFDPGSATPSPSTHGEEIRVGIAAPKMFTFDGIYTQENSQTEVCSAALTDVIVAVLRGVDGAVFSFGQPNLGQSYTMLGGGESCHSLGVMPTAVWWLYRALQDHRANTGARHSVRVSALQIAPGDVVTDLLAHYAHGEQSPGVFLMEDSASSLLLAHAAEVRAPTVERAAHLLDAALALRHLDDQGRQAHLVFTLNIYQYSVDTSAKGGVAGGRSRLHLIDFGAMERGKGPSRLNLSALGNVILAIFNGQKHLPYKDGKLPRVLRECVGSVRCVAAMLVHVSSSISHYQETLATVQLASRVHRLRRRRIKPHVGGSGSGGSSEESKSGRSSRGTLTDTGGSSSVDPSSSEQSCDTVIYVGPAADDATDGEHPPVYLPSINSGDNRCSMNKALRGSAVDGASKLDSPRTPRKPSKTSGGKSPSRPSKHPSGKEGAHASPHRTKDAHKAGSGGGGGGVRTSGSGVSGVGVSVSGGGGAGAKFPSPSGAKVSTGATPKSPKSPHVSRHGRHKGGGSSTHGEAGGAPGAAPHPGGSEEQWIDGPRFHRAKVYDGHKMKSYEMETWIDGPEATYGYMDDHKKSMIQKWVETQNAQYKELTQFKTVEDEEGAAASSSPRHRDARHREKRKSGECKEPRRDAAPGGGVAAQHPGALKDSTPRKRRSYGDKPYAPTAGDTEDAARPRQPHAAPADSPKSDLREQGARGEAQAPPRGEKVPECVPSEGTPKGAPDANANLPAAVAGRRPSDARPMAASQGGAAPRPVARQEGGEDEEDEEEEVLQVICVEKETPRVNLKTYQEHVEDTISQESSEEMTVEEEEVVVCGRKTLFFLREVRDLDEGEEELEAALDRWLAEEDREYIEVEEPQEPVEMVDSWCQVTEEDIERTMVEAGLPLLPLLAPPPPPAAPSSGGTHGDPGAPRRPPRMRRPLPPPCSVATSSSSSSRRGSKEESGCQEVADHTPTLLTQEGEAPHGQRCGSSRYEQMIQDPNFAAKTHYFARRLKELQQLHEFYRNLAKQAPRGRSSLHSPSAKDVEEEEEQAEDDSSLSEGGEEADPKALPQPFFSQEGGLSSLTLSGGGGEYELDWKSLLPEEIESEATEARTDGEDTASEVSKETGDPLYDIQSDIMPYLPSNYVSLTTLSALRQPDGASNPNLNGELSRGDPPPPPPAQAAETMQAVEAPAAPETPAAPLPVVLQERLPGNGASLSDDESNVKQVKVKKEKRKKKLCLLPKGGRATKDEAEGDEASTSTRLSWSRFFGSPKHKASSKDKKGAKANHKSKSPTSSAKAADKSERKSQRERERSRESRGGASRDKGGRETRGGHQQEADTAKPAEKQER</sequence>
<feature type="compositionally biased region" description="Gly residues" evidence="6">
    <location>
        <begin position="538"/>
        <end position="550"/>
    </location>
</feature>
<dbReference type="Proteomes" id="UP001487740">
    <property type="component" value="Unassembled WGS sequence"/>
</dbReference>
<feature type="region of interest" description="Disordered" evidence="6">
    <location>
        <begin position="916"/>
        <end position="1003"/>
    </location>
</feature>
<feature type="region of interest" description="Disordered" evidence="6">
    <location>
        <begin position="333"/>
        <end position="568"/>
    </location>
</feature>
<evidence type="ECO:0000256" key="1">
    <source>
        <dbReference type="ARBA" id="ARBA00004245"/>
    </source>
</evidence>
<feature type="compositionally biased region" description="Basic residues" evidence="6">
    <location>
        <begin position="1238"/>
        <end position="1249"/>
    </location>
</feature>
<keyword evidence="9" id="KW-1185">Reference proteome</keyword>
<dbReference type="InterPro" id="IPR001752">
    <property type="entry name" value="Kinesin_motor_dom"/>
</dbReference>
<dbReference type="PANTHER" id="PTHR21608:SF7">
    <property type="entry name" value="KINESIN-LIKE PROTEIN CG14535"/>
    <property type="match status" value="1"/>
</dbReference>
<dbReference type="GO" id="GO:0005524">
    <property type="term" value="F:ATP binding"/>
    <property type="evidence" value="ECO:0007669"/>
    <property type="project" value="UniProtKB-KW"/>
</dbReference>
<name>A0AAW0SUS2_SCYPA</name>
<feature type="compositionally biased region" description="Polar residues" evidence="6">
    <location>
        <begin position="405"/>
        <end position="414"/>
    </location>
</feature>
<feature type="compositionally biased region" description="Basic and acidic residues" evidence="6">
    <location>
        <begin position="1310"/>
        <end position="1360"/>
    </location>
</feature>
<dbReference type="SMART" id="SM00129">
    <property type="entry name" value="KISc"/>
    <property type="match status" value="1"/>
</dbReference>
<gene>
    <name evidence="8" type="ORF">O3P69_009525</name>
</gene>
<reference evidence="8 9" key="1">
    <citation type="submission" date="2023-03" db="EMBL/GenBank/DDBJ databases">
        <title>High-quality genome of Scylla paramamosain provides insights in environmental adaptation.</title>
        <authorList>
            <person name="Zhang L."/>
        </authorList>
    </citation>
    <scope>NUCLEOTIDE SEQUENCE [LARGE SCALE GENOMIC DNA]</scope>
    <source>
        <strain evidence="8">LZ_2023a</strain>
        <tissue evidence="8">Muscle</tissue>
    </source>
</reference>
<dbReference type="InterPro" id="IPR036961">
    <property type="entry name" value="Kinesin_motor_dom_sf"/>
</dbReference>
<comment type="caution">
    <text evidence="5">Lacks conserved residue(s) required for the propagation of feature annotation.</text>
</comment>